<accession>A0A7R9K412</accession>
<dbReference type="Pfam" id="PF03600">
    <property type="entry name" value="CitMHS"/>
    <property type="match status" value="1"/>
</dbReference>
<evidence type="ECO:0000313" key="9">
    <source>
        <dbReference type="EMBL" id="CAD7602443.1"/>
    </source>
</evidence>
<proteinExistence type="predicted"/>
<feature type="transmembrane region" description="Helical" evidence="6">
    <location>
        <begin position="85"/>
        <end position="103"/>
    </location>
</feature>
<dbReference type="GO" id="GO:0055085">
    <property type="term" value="P:transmembrane transport"/>
    <property type="evidence" value="ECO:0007669"/>
    <property type="project" value="InterPro"/>
</dbReference>
<dbReference type="EMBL" id="OE843178">
    <property type="protein sequence ID" value="CAD7602443.1"/>
    <property type="molecule type" value="Genomic_DNA"/>
</dbReference>
<gene>
    <name evidence="9" type="ORF">TGEB3V08_LOCUS8334</name>
</gene>
<evidence type="ECO:0000256" key="4">
    <source>
        <dbReference type="ARBA" id="ARBA00022989"/>
    </source>
</evidence>
<keyword evidence="4 6" id="KW-1133">Transmembrane helix</keyword>
<dbReference type="AlphaFoldDB" id="A0A7R9K412"/>
<evidence type="ECO:0000259" key="8">
    <source>
        <dbReference type="Pfam" id="PF03600"/>
    </source>
</evidence>
<keyword evidence="7" id="KW-0732">Signal</keyword>
<keyword evidence="2" id="KW-0813">Transport</keyword>
<evidence type="ECO:0000256" key="3">
    <source>
        <dbReference type="ARBA" id="ARBA00022692"/>
    </source>
</evidence>
<comment type="subcellular location">
    <subcellularLocation>
        <location evidence="1">Membrane</location>
        <topology evidence="1">Multi-pass membrane protein</topology>
    </subcellularLocation>
</comment>
<dbReference type="PANTHER" id="PTHR43568">
    <property type="entry name" value="P PROTEIN"/>
    <property type="match status" value="1"/>
</dbReference>
<evidence type="ECO:0000256" key="2">
    <source>
        <dbReference type="ARBA" id="ARBA00022448"/>
    </source>
</evidence>
<evidence type="ECO:0000256" key="5">
    <source>
        <dbReference type="ARBA" id="ARBA00023136"/>
    </source>
</evidence>
<organism evidence="9">
    <name type="scientific">Timema genevievae</name>
    <name type="common">Walking stick</name>
    <dbReference type="NCBI Taxonomy" id="629358"/>
    <lineage>
        <taxon>Eukaryota</taxon>
        <taxon>Metazoa</taxon>
        <taxon>Ecdysozoa</taxon>
        <taxon>Arthropoda</taxon>
        <taxon>Hexapoda</taxon>
        <taxon>Insecta</taxon>
        <taxon>Pterygota</taxon>
        <taxon>Neoptera</taxon>
        <taxon>Polyneoptera</taxon>
        <taxon>Phasmatodea</taxon>
        <taxon>Timematodea</taxon>
        <taxon>Timematoidea</taxon>
        <taxon>Timematidae</taxon>
        <taxon>Timema</taxon>
    </lineage>
</organism>
<protein>
    <recommendedName>
        <fullName evidence="8">Citrate transporter-like domain-containing protein</fullName>
    </recommendedName>
</protein>
<evidence type="ECO:0000256" key="7">
    <source>
        <dbReference type="SAM" id="SignalP"/>
    </source>
</evidence>
<sequence length="181" mass="20094">MFFMHNVPELKLSMGWAALLGALLLLILADNPNMEGVLARVEWSTLIFFASLFILMEALSQLGMINWIGAQAENIILLVGKEYQLAVAIIIILWVSALASSFVDNIPLTTMMVRIIISLSQNKNLDLPLQPLVWALAFGACLGETSRRSGTEIPQCGSARRVSALRPRHRLRIRRSVVRSP</sequence>
<dbReference type="InterPro" id="IPR004680">
    <property type="entry name" value="Cit_transptr-like_dom"/>
</dbReference>
<keyword evidence="5 6" id="KW-0472">Membrane</keyword>
<name>A0A7R9K412_TIMGE</name>
<feature type="transmembrane region" description="Helical" evidence="6">
    <location>
        <begin position="45"/>
        <end position="65"/>
    </location>
</feature>
<feature type="signal peptide" evidence="7">
    <location>
        <begin position="1"/>
        <end position="29"/>
    </location>
</feature>
<evidence type="ECO:0000256" key="6">
    <source>
        <dbReference type="SAM" id="Phobius"/>
    </source>
</evidence>
<keyword evidence="3 6" id="KW-0812">Transmembrane</keyword>
<feature type="chain" id="PRO_5031159039" description="Citrate transporter-like domain-containing protein" evidence="7">
    <location>
        <begin position="30"/>
        <end position="181"/>
    </location>
</feature>
<reference evidence="9" key="1">
    <citation type="submission" date="2020-11" db="EMBL/GenBank/DDBJ databases">
        <authorList>
            <person name="Tran Van P."/>
        </authorList>
    </citation>
    <scope>NUCLEOTIDE SEQUENCE</scope>
</reference>
<dbReference type="PANTHER" id="PTHR43568:SF1">
    <property type="entry name" value="P PROTEIN"/>
    <property type="match status" value="1"/>
</dbReference>
<evidence type="ECO:0000256" key="1">
    <source>
        <dbReference type="ARBA" id="ARBA00004141"/>
    </source>
</evidence>
<dbReference type="InterPro" id="IPR051475">
    <property type="entry name" value="Diverse_Ion_Transporter"/>
</dbReference>
<dbReference type="GO" id="GO:0016020">
    <property type="term" value="C:membrane"/>
    <property type="evidence" value="ECO:0007669"/>
    <property type="project" value="UniProtKB-SubCell"/>
</dbReference>
<feature type="domain" description="Citrate transporter-like" evidence="8">
    <location>
        <begin position="5"/>
        <end position="139"/>
    </location>
</feature>